<comment type="caution">
    <text evidence="2">The sequence shown here is derived from an EMBL/GenBank/DDBJ whole genome shotgun (WGS) entry which is preliminary data.</text>
</comment>
<reference evidence="2 3" key="1">
    <citation type="journal article" date="2015" name="Genome Biol. Evol.">
        <title>Comparative Genomics of a Bacterivorous Green Alga Reveals Evolutionary Causalities and Consequences of Phago-Mixotrophic Mode of Nutrition.</title>
        <authorList>
            <person name="Burns J.A."/>
            <person name="Paasch A."/>
            <person name="Narechania A."/>
            <person name="Kim E."/>
        </authorList>
    </citation>
    <scope>NUCLEOTIDE SEQUENCE [LARGE SCALE GENOMIC DNA]</scope>
    <source>
        <strain evidence="2 3">PLY_AMNH</strain>
    </source>
</reference>
<gene>
    <name evidence="2" type="ORF">CYMTET_52598</name>
</gene>
<dbReference type="AlphaFoldDB" id="A0AAE0BJT9"/>
<proteinExistence type="predicted"/>
<evidence type="ECO:0000256" key="1">
    <source>
        <dbReference type="SAM" id="MobiDB-lite"/>
    </source>
</evidence>
<protein>
    <submittedName>
        <fullName evidence="2">Uncharacterized protein</fullName>
    </submittedName>
</protein>
<feature type="region of interest" description="Disordered" evidence="1">
    <location>
        <begin position="139"/>
        <end position="162"/>
    </location>
</feature>
<evidence type="ECO:0000313" key="3">
    <source>
        <dbReference type="Proteomes" id="UP001190700"/>
    </source>
</evidence>
<keyword evidence="3" id="KW-1185">Reference proteome</keyword>
<dbReference type="Proteomes" id="UP001190700">
    <property type="component" value="Unassembled WGS sequence"/>
</dbReference>
<organism evidence="2 3">
    <name type="scientific">Cymbomonas tetramitiformis</name>
    <dbReference type="NCBI Taxonomy" id="36881"/>
    <lineage>
        <taxon>Eukaryota</taxon>
        <taxon>Viridiplantae</taxon>
        <taxon>Chlorophyta</taxon>
        <taxon>Pyramimonadophyceae</taxon>
        <taxon>Pyramimonadales</taxon>
        <taxon>Pyramimonadaceae</taxon>
        <taxon>Cymbomonas</taxon>
    </lineage>
</organism>
<sequence length="296" mass="32607">MQPRIAVEMTALGVRAMHPRIAVGDDGADLQSDVCRPIIQALVAQAPPLRPPPLRPPRRGARVRRASEAALQATIPSFREAVEMFWHHNPGPAEGTSGQRVEALGAAQTMATREGEIVLRCGRRPRPYLAALEPAIDASTLGDAPPSSPAKEEDEFTTPVQPSGAAPILSTLEIERIVVWEHLRGQGRVRLLLAKLVDLVDADAVFIRQVPTNSILDQALQRRPEWRHIIDTRSRCLANRDIHSFASHFTEVNNNYICLRQDTISPQRIMPNVLVRILAGRNGETDPPESDPPIIP</sequence>
<evidence type="ECO:0000313" key="2">
    <source>
        <dbReference type="EMBL" id="KAK3237315.1"/>
    </source>
</evidence>
<accession>A0AAE0BJT9</accession>
<dbReference type="EMBL" id="LGRX02034644">
    <property type="protein sequence ID" value="KAK3237315.1"/>
    <property type="molecule type" value="Genomic_DNA"/>
</dbReference>
<name>A0AAE0BJT9_9CHLO</name>